<gene>
    <name evidence="1" type="ORF">GCM10010178_35380</name>
</gene>
<sequence length="405" mass="43258">MLLLVDRPESLDEQAKCATVTVRRFVEVRGVPSGYGDLMPRTKASCADVQLATWAAQAGADISTRQIERWREQGLVPRNLKRSLGRGKGSTSEPAPGAADLVIWLARHARPGRRPTDLALAAFSEGLAVPELTVRKAFAAVIGNVNATVGRFATAHEGTNPRRAVASSTLVPGRIRRIDRAIGAIVNTADLTLAALDSGFGTGVLTSAEVGSIAAHALREGADSIDLGAMAAIGRSLLPKGTAAPMLGLLEFNTPTLRLSDGSVVSNEEGGLGFLPEGDFLDHLHGLAAGTPLDELLSAWHLAMQLSAWAIDLCERVEHELEVGTPGAAVEEWLWTSWGLGRSWLVSAIRDKNRPVDIATTTLMLIFTRDMVRWLRQNVADGRFDLLSHPIGLPRLLAPLLAPQA</sequence>
<organism evidence="1 2">
    <name type="scientific">Lentzea flava</name>
    <dbReference type="NCBI Taxonomy" id="103732"/>
    <lineage>
        <taxon>Bacteria</taxon>
        <taxon>Bacillati</taxon>
        <taxon>Actinomycetota</taxon>
        <taxon>Actinomycetes</taxon>
        <taxon>Pseudonocardiales</taxon>
        <taxon>Pseudonocardiaceae</taxon>
        <taxon>Lentzea</taxon>
    </lineage>
</organism>
<reference evidence="2" key="1">
    <citation type="journal article" date="2019" name="Int. J. Syst. Evol. Microbiol.">
        <title>The Global Catalogue of Microorganisms (GCM) 10K type strain sequencing project: providing services to taxonomists for standard genome sequencing and annotation.</title>
        <authorList>
            <consortium name="The Broad Institute Genomics Platform"/>
            <consortium name="The Broad Institute Genome Sequencing Center for Infectious Disease"/>
            <person name="Wu L."/>
            <person name="Ma J."/>
        </authorList>
    </citation>
    <scope>NUCLEOTIDE SEQUENCE [LARGE SCALE GENOMIC DNA]</scope>
    <source>
        <strain evidence="2">JCM 3296</strain>
    </source>
</reference>
<comment type="caution">
    <text evidence="1">The sequence shown here is derived from an EMBL/GenBank/DDBJ whole genome shotgun (WGS) entry which is preliminary data.</text>
</comment>
<evidence type="ECO:0000313" key="1">
    <source>
        <dbReference type="EMBL" id="GGU39919.1"/>
    </source>
</evidence>
<proteinExistence type="predicted"/>
<evidence type="ECO:0000313" key="2">
    <source>
        <dbReference type="Proteomes" id="UP000649573"/>
    </source>
</evidence>
<name>A0ABQ2UJ51_9PSEU</name>
<dbReference type="EMBL" id="BMRE01000013">
    <property type="protein sequence ID" value="GGU39919.1"/>
    <property type="molecule type" value="Genomic_DNA"/>
</dbReference>
<protein>
    <submittedName>
        <fullName evidence="1">Uncharacterized protein</fullName>
    </submittedName>
</protein>
<keyword evidence="2" id="KW-1185">Reference proteome</keyword>
<dbReference type="Proteomes" id="UP000649573">
    <property type="component" value="Unassembled WGS sequence"/>
</dbReference>
<accession>A0ABQ2UJ51</accession>